<evidence type="ECO:0000313" key="1">
    <source>
        <dbReference type="EMBL" id="OWZ07491.1"/>
    </source>
</evidence>
<comment type="caution">
    <text evidence="1">The sequence shown here is derived from an EMBL/GenBank/DDBJ whole genome shotgun (WGS) entry which is preliminary data.</text>
</comment>
<dbReference type="EMBL" id="NBNE01003518">
    <property type="protein sequence ID" value="OWZ07491.1"/>
    <property type="molecule type" value="Genomic_DNA"/>
</dbReference>
<name>A0A225VPM1_9STRA</name>
<gene>
    <name evidence="1" type="ORF">PHMEG_00020107</name>
</gene>
<dbReference type="Proteomes" id="UP000198211">
    <property type="component" value="Unassembled WGS sequence"/>
</dbReference>
<protein>
    <submittedName>
        <fullName evidence="1">Uncharacterized protein</fullName>
    </submittedName>
</protein>
<accession>A0A225VPM1</accession>
<organism evidence="1 2">
    <name type="scientific">Phytophthora megakarya</name>
    <dbReference type="NCBI Taxonomy" id="4795"/>
    <lineage>
        <taxon>Eukaryota</taxon>
        <taxon>Sar</taxon>
        <taxon>Stramenopiles</taxon>
        <taxon>Oomycota</taxon>
        <taxon>Peronosporomycetes</taxon>
        <taxon>Peronosporales</taxon>
        <taxon>Peronosporaceae</taxon>
        <taxon>Phytophthora</taxon>
    </lineage>
</organism>
<dbReference type="AlphaFoldDB" id="A0A225VPM1"/>
<evidence type="ECO:0000313" key="2">
    <source>
        <dbReference type="Proteomes" id="UP000198211"/>
    </source>
</evidence>
<keyword evidence="2" id="KW-1185">Reference proteome</keyword>
<proteinExistence type="predicted"/>
<reference evidence="2" key="1">
    <citation type="submission" date="2017-03" db="EMBL/GenBank/DDBJ databases">
        <title>Phytopthora megakarya and P. palmivora, two closely related causual agents of cacao black pod achieved similar genome size and gene model numbers by different mechanisms.</title>
        <authorList>
            <person name="Ali S."/>
            <person name="Shao J."/>
            <person name="Larry D.J."/>
            <person name="Kronmiller B."/>
            <person name="Shen D."/>
            <person name="Strem M.D."/>
            <person name="Melnick R.L."/>
            <person name="Guiltinan M.J."/>
            <person name="Tyler B.M."/>
            <person name="Meinhardt L.W."/>
            <person name="Bailey B.A."/>
        </authorList>
    </citation>
    <scope>NUCLEOTIDE SEQUENCE [LARGE SCALE GENOMIC DNA]</scope>
    <source>
        <strain evidence="2">zdho120</strain>
    </source>
</reference>
<sequence length="229" mass="25629">MTATISCKRGTDSNAFKPSMTNVLLALNSRKLSMKAEHFLEPGFIASGAQESWCKIQNSTCSEDVCMPLDFAVLALLYNVENVNHPWIAVHKRMPTEPQILGLGNFLPDTKNSIRAVGLERLVLIGHCGEENVKAGISLALWERCHWLQMSSTENAMLAFRKICDPQDPSLFFVLEFGPSSTEHETSGPVCFVFKLLWDMCTDDEGHPEHSTEFLLEPSHLQYSIEVLD</sequence>